<protein>
    <submittedName>
        <fullName evidence="1">Uncharacterized protein</fullName>
    </submittedName>
</protein>
<accession>A0A645EG23</accession>
<dbReference type="AlphaFoldDB" id="A0A645EG23"/>
<sequence>MELLVIMGVVLNNIDETLMKIKEIIKKYRIYLNTKKL</sequence>
<dbReference type="EMBL" id="VSSQ01045644">
    <property type="protein sequence ID" value="MPM99562.1"/>
    <property type="molecule type" value="Genomic_DNA"/>
</dbReference>
<reference evidence="1" key="1">
    <citation type="submission" date="2019-08" db="EMBL/GenBank/DDBJ databases">
        <authorList>
            <person name="Kucharzyk K."/>
            <person name="Murdoch R.W."/>
            <person name="Higgins S."/>
            <person name="Loffler F."/>
        </authorList>
    </citation>
    <scope>NUCLEOTIDE SEQUENCE</scope>
</reference>
<organism evidence="1">
    <name type="scientific">bioreactor metagenome</name>
    <dbReference type="NCBI Taxonomy" id="1076179"/>
    <lineage>
        <taxon>unclassified sequences</taxon>
        <taxon>metagenomes</taxon>
        <taxon>ecological metagenomes</taxon>
    </lineage>
</organism>
<proteinExistence type="predicted"/>
<gene>
    <name evidence="1" type="ORF">SDC9_146754</name>
</gene>
<comment type="caution">
    <text evidence="1">The sequence shown here is derived from an EMBL/GenBank/DDBJ whole genome shotgun (WGS) entry which is preliminary data.</text>
</comment>
<evidence type="ECO:0000313" key="1">
    <source>
        <dbReference type="EMBL" id="MPM99562.1"/>
    </source>
</evidence>
<name>A0A645EG23_9ZZZZ</name>